<evidence type="ECO:0008006" key="3">
    <source>
        <dbReference type="Google" id="ProtNLM"/>
    </source>
</evidence>
<name>A0A845QVS3_9CLOT</name>
<proteinExistence type="predicted"/>
<dbReference type="RefSeq" id="WP_160197112.1">
    <property type="nucleotide sequence ID" value="NZ_QXXA01000007.1"/>
</dbReference>
<sequence length="193" mass="22924">MIKGYQIGNYNIDFEDNKIIDIDTGEIVENKSDIKDILKDLDKHIKEDKAVEKEVKKMVGEEQEEIIYSWKKDCHFIKIYRTELREYVNTIELSPDSRAFLFSIEVYIEFISNRIAFKDGKRINNKDLMKITGLKKKALVYALDELEEKHFIKRVGGTRSREIYCNPHLMCAGDRVYTYTKELFKDYIPITRY</sequence>
<dbReference type="Proteomes" id="UP000467132">
    <property type="component" value="Unassembled WGS sequence"/>
</dbReference>
<evidence type="ECO:0000313" key="2">
    <source>
        <dbReference type="Proteomes" id="UP000467132"/>
    </source>
</evidence>
<dbReference type="AlphaFoldDB" id="A0A845QVS3"/>
<dbReference type="InterPro" id="IPR036390">
    <property type="entry name" value="WH_DNA-bd_sf"/>
</dbReference>
<comment type="caution">
    <text evidence="1">The sequence shown here is derived from an EMBL/GenBank/DDBJ whole genome shotgun (WGS) entry which is preliminary data.</text>
</comment>
<reference evidence="1 2" key="1">
    <citation type="submission" date="2018-08" db="EMBL/GenBank/DDBJ databases">
        <title>Murine metabolic-syndrome-specific gut microbial biobank.</title>
        <authorList>
            <person name="Liu C."/>
        </authorList>
    </citation>
    <scope>NUCLEOTIDE SEQUENCE [LARGE SCALE GENOMIC DNA]</scope>
    <source>
        <strain evidence="1 2">583</strain>
    </source>
</reference>
<evidence type="ECO:0000313" key="1">
    <source>
        <dbReference type="EMBL" id="NBI06625.1"/>
    </source>
</evidence>
<keyword evidence="2" id="KW-1185">Reference proteome</keyword>
<protein>
    <recommendedName>
        <fullName evidence="3">Plasmid replication protein RepL domain-containing protein</fullName>
    </recommendedName>
</protein>
<dbReference type="EMBL" id="QXXA01000007">
    <property type="protein sequence ID" value="NBI06625.1"/>
    <property type="molecule type" value="Genomic_DNA"/>
</dbReference>
<gene>
    <name evidence="1" type="ORF">D3Z33_07095</name>
</gene>
<dbReference type="OrthoDB" id="9982514at2"/>
<accession>A0A845QVS3</accession>
<dbReference type="SUPFAM" id="SSF46785">
    <property type="entry name" value="Winged helix' DNA-binding domain"/>
    <property type="match status" value="1"/>
</dbReference>
<organism evidence="1 2">
    <name type="scientific">Senegalia massiliensis</name>
    <dbReference type="NCBI Taxonomy" id="1720316"/>
    <lineage>
        <taxon>Bacteria</taxon>
        <taxon>Bacillati</taxon>
        <taxon>Bacillota</taxon>
        <taxon>Clostridia</taxon>
        <taxon>Eubacteriales</taxon>
        <taxon>Clostridiaceae</taxon>
        <taxon>Senegalia</taxon>
    </lineage>
</organism>